<feature type="transmembrane region" description="Helical" evidence="1">
    <location>
        <begin position="246"/>
        <end position="267"/>
    </location>
</feature>
<feature type="transmembrane region" description="Helical" evidence="1">
    <location>
        <begin position="6"/>
        <end position="26"/>
    </location>
</feature>
<evidence type="ECO:0000256" key="1">
    <source>
        <dbReference type="SAM" id="Phobius"/>
    </source>
</evidence>
<keyword evidence="1" id="KW-0812">Transmembrane</keyword>
<feature type="transmembrane region" description="Helical" evidence="1">
    <location>
        <begin position="404"/>
        <end position="423"/>
    </location>
</feature>
<evidence type="ECO:0000313" key="2">
    <source>
        <dbReference type="EMBL" id="QPZ39388.1"/>
    </source>
</evidence>
<dbReference type="EMBL" id="CP061169">
    <property type="protein sequence ID" value="QPZ39388.1"/>
    <property type="molecule type" value="Genomic_DNA"/>
</dbReference>
<dbReference type="RefSeq" id="WP_166988735.1">
    <property type="nucleotide sequence ID" value="NZ_CP061169.1"/>
</dbReference>
<dbReference type="InterPro" id="IPR046671">
    <property type="entry name" value="DUF6541"/>
</dbReference>
<feature type="transmembrane region" description="Helical" evidence="1">
    <location>
        <begin position="33"/>
        <end position="57"/>
    </location>
</feature>
<organism evidence="2 3">
    <name type="scientific">Paramicrobacterium chengjingii</name>
    <dbReference type="NCBI Taxonomy" id="2769067"/>
    <lineage>
        <taxon>Bacteria</taxon>
        <taxon>Bacillati</taxon>
        <taxon>Actinomycetota</taxon>
        <taxon>Actinomycetes</taxon>
        <taxon>Micrococcales</taxon>
        <taxon>Microbacteriaceae</taxon>
        <taxon>Paramicrobacterium</taxon>
    </lineage>
</organism>
<feature type="transmembrane region" description="Helical" evidence="1">
    <location>
        <begin position="326"/>
        <end position="346"/>
    </location>
</feature>
<gene>
    <name evidence="2" type="ORF">HCR76_04825</name>
</gene>
<feature type="transmembrane region" description="Helical" evidence="1">
    <location>
        <begin position="222"/>
        <end position="240"/>
    </location>
</feature>
<evidence type="ECO:0000313" key="3">
    <source>
        <dbReference type="Proteomes" id="UP000662814"/>
    </source>
</evidence>
<feature type="transmembrane region" description="Helical" evidence="1">
    <location>
        <begin position="63"/>
        <end position="84"/>
    </location>
</feature>
<feature type="transmembrane region" description="Helical" evidence="1">
    <location>
        <begin position="443"/>
        <end position="464"/>
    </location>
</feature>
<feature type="transmembrane region" description="Helical" evidence="1">
    <location>
        <begin position="96"/>
        <end position="123"/>
    </location>
</feature>
<accession>A0ABX6YKS5</accession>
<sequence length="649" mass="69059">MTWLEATPVAVLALLIIFVPGGLVAAAAGARRLLLAIAAPAVTISVLAVAAIVFGFLAVPWTIPFVATVFLGLAVVTWVVRRLVTGTWMPRSVSRLAGFSPAFITGLVIAVVLIAVQVCFAIGEPGNVSQTYDAPFHLNGVRFIIDTANGSSFNLTGLILPPSRSTFYPAAWHDLVSVVAMAAPWAGLITVANVTNLVIAAVVWPIGALTVVRLVAPSRPSALVIAGVAAAAFPAFPLGMLDYGVLYSYFLSLAFLPAGLALGLSLFRLVDGRRLGPVTLQILSLACAVVAMGLSQPSVVFGLGLFGIIGIVALCVLAVRYAQRTWIRVSLIVGMIAVVAAFALVWRRVGSFGYTAPWNRYGSVPEVLLDTFTLSRGDRPYAVVVAVLILVGIVATIRTKRWWLVLMWAAAAVLFVLGGALPSGDLRNLALGMFYKDVPRLEAFLVLPALLVAVLGADALWRLVARRITPRSRSGAVAVAATAIVVVIASTQLTAMTYAVAHAANAYRLDDRSRILDDDEYALIERLRDEVGDDAVIVGNPWTGTSWAMALADREVLNPHFNTSHAPANDVVNTELNDADVDPSVCTAIHETGVRYVLDFGADRFAGSRLDVKTWIGFEGLLDLEDSAVVEEVDREGDKVLYRIVACGL</sequence>
<dbReference type="Pfam" id="PF20176">
    <property type="entry name" value="DUF6541"/>
    <property type="match status" value="1"/>
</dbReference>
<protein>
    <submittedName>
        <fullName evidence="2">Uncharacterized protein</fullName>
    </submittedName>
</protein>
<feature type="transmembrane region" description="Helical" evidence="1">
    <location>
        <begin position="476"/>
        <end position="501"/>
    </location>
</feature>
<feature type="transmembrane region" description="Helical" evidence="1">
    <location>
        <begin position="380"/>
        <end position="397"/>
    </location>
</feature>
<name>A0ABX6YKS5_9MICO</name>
<keyword evidence="1" id="KW-1133">Transmembrane helix</keyword>
<feature type="transmembrane region" description="Helical" evidence="1">
    <location>
        <begin position="274"/>
        <end position="294"/>
    </location>
</feature>
<feature type="transmembrane region" description="Helical" evidence="1">
    <location>
        <begin position="197"/>
        <end position="215"/>
    </location>
</feature>
<dbReference type="Proteomes" id="UP000662814">
    <property type="component" value="Chromosome"/>
</dbReference>
<proteinExistence type="predicted"/>
<keyword evidence="1" id="KW-0472">Membrane</keyword>
<feature type="transmembrane region" description="Helical" evidence="1">
    <location>
        <begin position="300"/>
        <end position="319"/>
    </location>
</feature>
<keyword evidence="3" id="KW-1185">Reference proteome</keyword>
<reference evidence="2 3" key="1">
    <citation type="submission" date="2020-12" db="EMBL/GenBank/DDBJ databases">
        <title>Microbacterium sp. HY060.</title>
        <authorList>
            <person name="Zhou J."/>
        </authorList>
    </citation>
    <scope>NUCLEOTIDE SEQUENCE [LARGE SCALE GENOMIC DNA]</scope>
    <source>
        <strain evidence="2 3">HY60</strain>
    </source>
</reference>